<organism evidence="2 3">
    <name type="scientific">Novosphingobium hassiacum</name>
    <dbReference type="NCBI Taxonomy" id="173676"/>
    <lineage>
        <taxon>Bacteria</taxon>
        <taxon>Pseudomonadati</taxon>
        <taxon>Pseudomonadota</taxon>
        <taxon>Alphaproteobacteria</taxon>
        <taxon>Sphingomonadales</taxon>
        <taxon>Sphingomonadaceae</taxon>
        <taxon>Novosphingobium</taxon>
    </lineage>
</organism>
<sequence length="167" mass="18352">MGLAQIKNLAGNSGPTTREMPLKHRWARADLAFWAEGYGVPLKPPSGYSSGRANAGFVFASDRHVAGRYVDVVWDAIWGQGAEMASDDRLSRVAETMGWDQAEFLDFSDSPTALECYERSTRNAHLAGIFGVPTTTFRDGFWWGNDRLGSMDEALADWSKATGQEPS</sequence>
<dbReference type="PANTHER" id="PTHR42943:SF2">
    <property type="entry name" value="GLUTATHIONE S-TRANSFERASE KAPPA 1"/>
    <property type="match status" value="1"/>
</dbReference>
<comment type="caution">
    <text evidence="2">The sequence shown here is derived from an EMBL/GenBank/DDBJ whole genome shotgun (WGS) entry which is preliminary data.</text>
</comment>
<dbReference type="Proteomes" id="UP000562395">
    <property type="component" value="Unassembled WGS sequence"/>
</dbReference>
<dbReference type="InterPro" id="IPR051924">
    <property type="entry name" value="GST_Kappa/NadH"/>
</dbReference>
<keyword evidence="3" id="KW-1185">Reference proteome</keyword>
<protein>
    <submittedName>
        <fullName evidence="2">2-hydroxychromene-2-carboxylate isomerase</fullName>
        <ecNumber evidence="2">5.99.1.4</ecNumber>
    </submittedName>
</protein>
<proteinExistence type="predicted"/>
<dbReference type="AlphaFoldDB" id="A0A7W6EXZ0"/>
<dbReference type="Pfam" id="PF01323">
    <property type="entry name" value="DSBA"/>
    <property type="match status" value="1"/>
</dbReference>
<dbReference type="SUPFAM" id="SSF52833">
    <property type="entry name" value="Thioredoxin-like"/>
    <property type="match status" value="1"/>
</dbReference>
<dbReference type="EC" id="5.99.1.4" evidence="2"/>
<dbReference type="GO" id="GO:0006749">
    <property type="term" value="P:glutathione metabolic process"/>
    <property type="evidence" value="ECO:0007669"/>
    <property type="project" value="TreeGrafter"/>
</dbReference>
<dbReference type="GO" id="GO:0004364">
    <property type="term" value="F:glutathione transferase activity"/>
    <property type="evidence" value="ECO:0007669"/>
    <property type="project" value="TreeGrafter"/>
</dbReference>
<dbReference type="PANTHER" id="PTHR42943">
    <property type="entry name" value="GLUTATHIONE S-TRANSFERASE KAPPA"/>
    <property type="match status" value="1"/>
</dbReference>
<evidence type="ECO:0000259" key="1">
    <source>
        <dbReference type="Pfam" id="PF01323"/>
    </source>
</evidence>
<dbReference type="InterPro" id="IPR014440">
    <property type="entry name" value="HCCAis_GSTk"/>
</dbReference>
<name>A0A7W6EXZ0_9SPHN</name>
<evidence type="ECO:0000313" key="3">
    <source>
        <dbReference type="Proteomes" id="UP000562395"/>
    </source>
</evidence>
<reference evidence="2 3" key="1">
    <citation type="submission" date="2020-08" db="EMBL/GenBank/DDBJ databases">
        <title>Genomic Encyclopedia of Type Strains, Phase IV (KMG-IV): sequencing the most valuable type-strain genomes for metagenomic binning, comparative biology and taxonomic classification.</title>
        <authorList>
            <person name="Goeker M."/>
        </authorList>
    </citation>
    <scope>NUCLEOTIDE SEQUENCE [LARGE SCALE GENOMIC DNA]</scope>
    <source>
        <strain evidence="2 3">DSM 14552</strain>
    </source>
</reference>
<dbReference type="InterPro" id="IPR001853">
    <property type="entry name" value="DSBA-like_thioredoxin_dom"/>
</dbReference>
<accession>A0A7W6EXZ0</accession>
<evidence type="ECO:0000313" key="2">
    <source>
        <dbReference type="EMBL" id="MBB3862892.1"/>
    </source>
</evidence>
<dbReference type="RefSeq" id="WP_183615293.1">
    <property type="nucleotide sequence ID" value="NZ_JACICY010000030.1"/>
</dbReference>
<feature type="domain" description="DSBA-like thioredoxin" evidence="1">
    <location>
        <begin position="4"/>
        <end position="155"/>
    </location>
</feature>
<gene>
    <name evidence="2" type="ORF">GGQ88_004195</name>
</gene>
<dbReference type="GO" id="GO:0018845">
    <property type="term" value="F:2-hydroxychromene-2-carboxylate isomerase activity"/>
    <property type="evidence" value="ECO:0007669"/>
    <property type="project" value="UniProtKB-EC"/>
</dbReference>
<dbReference type="InterPro" id="IPR036249">
    <property type="entry name" value="Thioredoxin-like_sf"/>
</dbReference>
<keyword evidence="2" id="KW-0413">Isomerase</keyword>
<dbReference type="EMBL" id="JACICY010000030">
    <property type="protein sequence ID" value="MBB3862892.1"/>
    <property type="molecule type" value="Genomic_DNA"/>
</dbReference>
<dbReference type="GO" id="GO:0004602">
    <property type="term" value="F:glutathione peroxidase activity"/>
    <property type="evidence" value="ECO:0007669"/>
    <property type="project" value="TreeGrafter"/>
</dbReference>
<dbReference type="Gene3D" id="3.40.30.10">
    <property type="entry name" value="Glutaredoxin"/>
    <property type="match status" value="1"/>
</dbReference>
<dbReference type="PIRSF" id="PIRSF006386">
    <property type="entry name" value="HCCAis_GSTk"/>
    <property type="match status" value="1"/>
</dbReference>